<dbReference type="GO" id="GO:0008104">
    <property type="term" value="P:intracellular protein localization"/>
    <property type="evidence" value="ECO:0007669"/>
    <property type="project" value="TreeGrafter"/>
</dbReference>
<dbReference type="PROSITE" id="PS51783">
    <property type="entry name" value="PH_BEACH"/>
    <property type="match status" value="1"/>
</dbReference>
<sequence length="248" mass="28511">MLLCSQEWQNSLQKHAGLAFIELVNEGRLLAHASKDHVVKVANEAEFILNRMRADDIRKASEFEQLSAQTTVERKGEEQLCEHFITAARQRHQAIASRLQEKYLAMMINDKTAYLNSSRPFWKLDPWEDDLRRRRRLIRNAHGTIHSEATQKSSFNGTNDDLITGVIQEENLLKQLKQQKVQNFNQTTIDEEDMLQIDEKDLDHDFSGPIRFSTDCSLICGTAVVRGTLAITHNAMLFDADEYDDSFS</sequence>
<organism evidence="2 3">
    <name type="scientific">Rotaria magnacalcarata</name>
    <dbReference type="NCBI Taxonomy" id="392030"/>
    <lineage>
        <taxon>Eukaryota</taxon>
        <taxon>Metazoa</taxon>
        <taxon>Spiralia</taxon>
        <taxon>Gnathifera</taxon>
        <taxon>Rotifera</taxon>
        <taxon>Eurotatoria</taxon>
        <taxon>Bdelloidea</taxon>
        <taxon>Philodinida</taxon>
        <taxon>Philodinidae</taxon>
        <taxon>Rotaria</taxon>
    </lineage>
</organism>
<dbReference type="InterPro" id="IPR010508">
    <property type="entry name" value="NBEA-like_DUF1088"/>
</dbReference>
<dbReference type="GO" id="GO:0019901">
    <property type="term" value="F:protein kinase binding"/>
    <property type="evidence" value="ECO:0007669"/>
    <property type="project" value="TreeGrafter"/>
</dbReference>
<dbReference type="AlphaFoldDB" id="A0A820VII8"/>
<accession>A0A820VII8</accession>
<dbReference type="InterPro" id="IPR050865">
    <property type="entry name" value="BEACH_Domain"/>
</dbReference>
<dbReference type="PANTHER" id="PTHR13743">
    <property type="entry name" value="BEIGE/BEACH-RELATED"/>
    <property type="match status" value="1"/>
</dbReference>
<keyword evidence="3" id="KW-1185">Reference proteome</keyword>
<dbReference type="GO" id="GO:0005829">
    <property type="term" value="C:cytosol"/>
    <property type="evidence" value="ECO:0007669"/>
    <property type="project" value="TreeGrafter"/>
</dbReference>
<evidence type="ECO:0000313" key="3">
    <source>
        <dbReference type="Proteomes" id="UP000663866"/>
    </source>
</evidence>
<dbReference type="Proteomes" id="UP000663866">
    <property type="component" value="Unassembled WGS sequence"/>
</dbReference>
<comment type="caution">
    <text evidence="2">The sequence shown here is derived from an EMBL/GenBank/DDBJ whole genome shotgun (WGS) entry which is preliminary data.</text>
</comment>
<reference evidence="2" key="1">
    <citation type="submission" date="2021-02" db="EMBL/GenBank/DDBJ databases">
        <authorList>
            <person name="Nowell W R."/>
        </authorList>
    </citation>
    <scope>NUCLEOTIDE SEQUENCE</scope>
</reference>
<dbReference type="EMBL" id="CAJOBG010053465">
    <property type="protein sequence ID" value="CAF4502034.1"/>
    <property type="molecule type" value="Genomic_DNA"/>
</dbReference>
<evidence type="ECO:0000259" key="1">
    <source>
        <dbReference type="PROSITE" id="PS51783"/>
    </source>
</evidence>
<dbReference type="PANTHER" id="PTHR13743:SF162">
    <property type="entry name" value="NEUROBEACHIN"/>
    <property type="match status" value="1"/>
</dbReference>
<evidence type="ECO:0000313" key="2">
    <source>
        <dbReference type="EMBL" id="CAF4502034.1"/>
    </source>
</evidence>
<feature type="non-terminal residue" evidence="2">
    <location>
        <position position="1"/>
    </location>
</feature>
<feature type="domain" description="BEACH-type PH" evidence="1">
    <location>
        <begin position="205"/>
        <end position="248"/>
    </location>
</feature>
<dbReference type="InterPro" id="IPR023362">
    <property type="entry name" value="PH-BEACH_dom"/>
</dbReference>
<name>A0A820VII8_9BILA</name>
<proteinExistence type="predicted"/>
<protein>
    <recommendedName>
        <fullName evidence="1">BEACH-type PH domain-containing protein</fullName>
    </recommendedName>
</protein>
<dbReference type="Pfam" id="PF06469">
    <property type="entry name" value="DUF1088"/>
    <property type="match status" value="1"/>
</dbReference>
<gene>
    <name evidence="2" type="ORF">OVN521_LOCUS40802</name>
</gene>
<dbReference type="GO" id="GO:0016020">
    <property type="term" value="C:membrane"/>
    <property type="evidence" value="ECO:0007669"/>
    <property type="project" value="TreeGrafter"/>
</dbReference>